<dbReference type="InterPro" id="IPR017451">
    <property type="entry name" value="F-box-assoc_interact_dom"/>
</dbReference>
<dbReference type="AlphaFoldDB" id="A0AA39SF55"/>
<dbReference type="SUPFAM" id="SSF81383">
    <property type="entry name" value="F-box domain"/>
    <property type="match status" value="1"/>
</dbReference>
<dbReference type="Gene3D" id="1.20.1280.50">
    <property type="match status" value="1"/>
</dbReference>
<dbReference type="PROSITE" id="PS50181">
    <property type="entry name" value="FBOX"/>
    <property type="match status" value="1"/>
</dbReference>
<dbReference type="SMART" id="SM00256">
    <property type="entry name" value="FBOX"/>
    <property type="match status" value="1"/>
</dbReference>
<dbReference type="InterPro" id="IPR013187">
    <property type="entry name" value="F-box-assoc_dom_typ3"/>
</dbReference>
<proteinExistence type="predicted"/>
<organism evidence="2 3">
    <name type="scientific">Acer saccharum</name>
    <name type="common">Sugar maple</name>
    <dbReference type="NCBI Taxonomy" id="4024"/>
    <lineage>
        <taxon>Eukaryota</taxon>
        <taxon>Viridiplantae</taxon>
        <taxon>Streptophyta</taxon>
        <taxon>Embryophyta</taxon>
        <taxon>Tracheophyta</taxon>
        <taxon>Spermatophyta</taxon>
        <taxon>Magnoliopsida</taxon>
        <taxon>eudicotyledons</taxon>
        <taxon>Gunneridae</taxon>
        <taxon>Pentapetalae</taxon>
        <taxon>rosids</taxon>
        <taxon>malvids</taxon>
        <taxon>Sapindales</taxon>
        <taxon>Sapindaceae</taxon>
        <taxon>Hippocastanoideae</taxon>
        <taxon>Acereae</taxon>
        <taxon>Acer</taxon>
    </lineage>
</organism>
<accession>A0AA39SF55</accession>
<dbReference type="InterPro" id="IPR036047">
    <property type="entry name" value="F-box-like_dom_sf"/>
</dbReference>
<reference evidence="2" key="2">
    <citation type="submission" date="2023-06" db="EMBL/GenBank/DDBJ databases">
        <authorList>
            <person name="Swenson N.G."/>
            <person name="Wegrzyn J.L."/>
            <person name="Mcevoy S.L."/>
        </authorList>
    </citation>
    <scope>NUCLEOTIDE SEQUENCE</scope>
    <source>
        <strain evidence="2">NS2018</strain>
        <tissue evidence="2">Leaf</tissue>
    </source>
</reference>
<dbReference type="PANTHER" id="PTHR31672">
    <property type="entry name" value="BNACNNG10540D PROTEIN"/>
    <property type="match status" value="1"/>
</dbReference>
<keyword evidence="3" id="KW-1185">Reference proteome</keyword>
<dbReference type="Pfam" id="PF08268">
    <property type="entry name" value="FBA_3"/>
    <property type="match status" value="1"/>
</dbReference>
<dbReference type="EMBL" id="JAUESC010000381">
    <property type="protein sequence ID" value="KAK0589967.1"/>
    <property type="molecule type" value="Genomic_DNA"/>
</dbReference>
<reference evidence="2" key="1">
    <citation type="journal article" date="2022" name="Plant J.">
        <title>Strategies of tolerance reflected in two North American maple genomes.</title>
        <authorList>
            <person name="McEvoy S.L."/>
            <person name="Sezen U.U."/>
            <person name="Trouern-Trend A."/>
            <person name="McMahon S.M."/>
            <person name="Schaberg P.G."/>
            <person name="Yang J."/>
            <person name="Wegrzyn J.L."/>
            <person name="Swenson N.G."/>
        </authorList>
    </citation>
    <scope>NUCLEOTIDE SEQUENCE</scope>
    <source>
        <strain evidence="2">NS2018</strain>
    </source>
</reference>
<name>A0AA39SF55_ACESA</name>
<dbReference type="InterPro" id="IPR001810">
    <property type="entry name" value="F-box_dom"/>
</dbReference>
<dbReference type="NCBIfam" id="TIGR01640">
    <property type="entry name" value="F_box_assoc_1"/>
    <property type="match status" value="1"/>
</dbReference>
<evidence type="ECO:0000259" key="1">
    <source>
        <dbReference type="PROSITE" id="PS50181"/>
    </source>
</evidence>
<dbReference type="InterPro" id="IPR050796">
    <property type="entry name" value="SCF_F-box_component"/>
</dbReference>
<sequence>MESISDGVQDKKSKLKRGTPTRTIKMECLPHEIVFNILSRLPISSLVKIKFVCQAWCDLTLHSHLINSHFLRQIENDPCLILHSDYPIRNQIYFLDLSADVSENDKRVKKFSAPPAMLPEFVIIDSCNGLLCLKGPSPWNKLYIHNPFTRNQLELPGSTLDSHKQQVFEFGFHPSTKEYKVIKIVYDQNTSTTTRVPKVHILTLGRSSSSTTWRSIGNLPYRFVYGSRQADEKFREVPKPACPGDLEAGICHLAVLGGCLAVAGLALHASIEIYVMKNYNVKESWIKQYSIGRYYFGRDLYENVVVSCRLLIPYFGEPLRVLCLLKNGEILLHYMHRVLVTYNPKSGTFKDLSFPGMMSWFQSFVHVGSLNWIDTSLDHCARGDLNRT</sequence>
<protein>
    <recommendedName>
        <fullName evidence="1">F-box domain-containing protein</fullName>
    </recommendedName>
</protein>
<gene>
    <name evidence="2" type="ORF">LWI29_020765</name>
</gene>
<dbReference type="Pfam" id="PF12937">
    <property type="entry name" value="F-box-like"/>
    <property type="match status" value="1"/>
</dbReference>
<evidence type="ECO:0000313" key="2">
    <source>
        <dbReference type="EMBL" id="KAK0589967.1"/>
    </source>
</evidence>
<comment type="caution">
    <text evidence="2">The sequence shown here is derived from an EMBL/GenBank/DDBJ whole genome shotgun (WGS) entry which is preliminary data.</text>
</comment>
<dbReference type="Proteomes" id="UP001168877">
    <property type="component" value="Unassembled WGS sequence"/>
</dbReference>
<feature type="domain" description="F-box" evidence="1">
    <location>
        <begin position="23"/>
        <end position="73"/>
    </location>
</feature>
<evidence type="ECO:0000313" key="3">
    <source>
        <dbReference type="Proteomes" id="UP001168877"/>
    </source>
</evidence>